<dbReference type="GO" id="GO:0006281">
    <property type="term" value="P:DNA repair"/>
    <property type="evidence" value="ECO:0007669"/>
    <property type="project" value="InterPro"/>
</dbReference>
<dbReference type="InterPro" id="IPR011011">
    <property type="entry name" value="Znf_FYVE_PHD"/>
</dbReference>
<evidence type="ECO:0008006" key="7">
    <source>
        <dbReference type="Google" id="ProtNLM"/>
    </source>
</evidence>
<dbReference type="Gene3D" id="3.30.40.10">
    <property type="entry name" value="Zinc/RING finger domain, C3HC4 (zinc finger)"/>
    <property type="match status" value="1"/>
</dbReference>
<dbReference type="InterPro" id="IPR013083">
    <property type="entry name" value="Znf_RING/FYVE/PHD"/>
</dbReference>
<keyword evidence="3" id="KW-0539">Nucleus</keyword>
<evidence type="ECO:0000256" key="3">
    <source>
        <dbReference type="ARBA" id="ARBA00023242"/>
    </source>
</evidence>
<proteinExistence type="inferred from homology"/>
<name>A0A922M080_SPOEX</name>
<dbReference type="AlphaFoldDB" id="A0A922M080"/>
<evidence type="ECO:0000256" key="4">
    <source>
        <dbReference type="SAM" id="Coils"/>
    </source>
</evidence>
<evidence type="ECO:0000313" key="5">
    <source>
        <dbReference type="EMBL" id="KAH9627929.1"/>
    </source>
</evidence>
<dbReference type="EMBL" id="JACEFF010000934">
    <property type="protein sequence ID" value="KAH9627929.1"/>
    <property type="molecule type" value="Genomic_DNA"/>
</dbReference>
<gene>
    <name evidence="5" type="ORF">HF086_015373</name>
</gene>
<comment type="similarity">
    <text evidence="2">Belongs to the replication factor A protein 3 family.</text>
</comment>
<dbReference type="InterPro" id="IPR012340">
    <property type="entry name" value="NA-bd_OB-fold"/>
</dbReference>
<keyword evidence="4" id="KW-0175">Coiled coil</keyword>
<dbReference type="Gene3D" id="2.40.50.140">
    <property type="entry name" value="Nucleic acid-binding proteins"/>
    <property type="match status" value="1"/>
</dbReference>
<sequence length="422" mass="48340">MALCAGCKQLIPDKVNLICSLCYESYDFVCANITEKQYDNFTNEMKLKWECQECRCKKPKHNNCSTPAGPQLPTHYNSTPEAFVTLRSKPSQPLHNETIFSDDTIISGNTINMEKYTEPGIPLTQITLQSLSELISLKLKENNISIITEIQNSVQKEINSAIIKLREDVKKETNSLFEQNHQRKTEIDILNNTIEDLKKETEMLKSEIKILSNKTYIQKYTPENNLKKIVLYGLPEIYKEPENELHSRILNIFRDILQVDLLGYIEDTYRIGKYKNNTRPLNTNTMADHDDFEDNQYPDNDEFVPYVTAGNLGKNGAKVTLWGKVTKVTASEGFYVKTVDDQEVLIKLKHPLNEPLEGWYEIYGVVHGKTVMCDEYVPFNEEMTKNIDIEGHKALARLLVALDEPWKLGNAQDSMAGVVPME</sequence>
<evidence type="ECO:0000256" key="1">
    <source>
        <dbReference type="ARBA" id="ARBA00004123"/>
    </source>
</evidence>
<dbReference type="GO" id="GO:0006310">
    <property type="term" value="P:DNA recombination"/>
    <property type="evidence" value="ECO:0007669"/>
    <property type="project" value="InterPro"/>
</dbReference>
<dbReference type="Proteomes" id="UP000814243">
    <property type="component" value="Unassembled WGS sequence"/>
</dbReference>
<feature type="coiled-coil region" evidence="4">
    <location>
        <begin position="180"/>
        <end position="214"/>
    </location>
</feature>
<evidence type="ECO:0000313" key="6">
    <source>
        <dbReference type="Proteomes" id="UP000814243"/>
    </source>
</evidence>
<comment type="caution">
    <text evidence="5">The sequence shown here is derived from an EMBL/GenBank/DDBJ whole genome shotgun (WGS) entry which is preliminary data.</text>
</comment>
<organism evidence="5 6">
    <name type="scientific">Spodoptera exigua</name>
    <name type="common">Beet armyworm</name>
    <name type="synonym">Noctua fulgens</name>
    <dbReference type="NCBI Taxonomy" id="7107"/>
    <lineage>
        <taxon>Eukaryota</taxon>
        <taxon>Metazoa</taxon>
        <taxon>Ecdysozoa</taxon>
        <taxon>Arthropoda</taxon>
        <taxon>Hexapoda</taxon>
        <taxon>Insecta</taxon>
        <taxon>Pterygota</taxon>
        <taxon>Neoptera</taxon>
        <taxon>Endopterygota</taxon>
        <taxon>Lepidoptera</taxon>
        <taxon>Glossata</taxon>
        <taxon>Ditrysia</taxon>
        <taxon>Noctuoidea</taxon>
        <taxon>Noctuidae</taxon>
        <taxon>Amphipyrinae</taxon>
        <taxon>Spodoptera</taxon>
    </lineage>
</organism>
<dbReference type="GO" id="GO:0006260">
    <property type="term" value="P:DNA replication"/>
    <property type="evidence" value="ECO:0007669"/>
    <property type="project" value="InterPro"/>
</dbReference>
<dbReference type="SUPFAM" id="SSF57903">
    <property type="entry name" value="FYVE/PHD zinc finger"/>
    <property type="match status" value="1"/>
</dbReference>
<reference evidence="5" key="1">
    <citation type="journal article" date="2021" name="G3 (Bethesda)">
        <title>Genome and transcriptome analysis of the beet armyworm Spodoptera exigua reveals targets for pest control. .</title>
        <authorList>
            <person name="Simon S."/>
            <person name="Breeschoten T."/>
            <person name="Jansen H.J."/>
            <person name="Dirks R.P."/>
            <person name="Schranz M.E."/>
            <person name="Ros V.I.D."/>
        </authorList>
    </citation>
    <scope>NUCLEOTIDE SEQUENCE</scope>
    <source>
        <strain evidence="5">TB_SE_WUR_2020</strain>
    </source>
</reference>
<dbReference type="InterPro" id="IPR013970">
    <property type="entry name" value="Rfa2"/>
</dbReference>
<protein>
    <recommendedName>
        <fullName evidence="7">PHD-type domain-containing protein</fullName>
    </recommendedName>
</protein>
<dbReference type="GO" id="GO:0003677">
    <property type="term" value="F:DNA binding"/>
    <property type="evidence" value="ECO:0007669"/>
    <property type="project" value="InterPro"/>
</dbReference>
<dbReference type="GO" id="GO:0031981">
    <property type="term" value="C:nuclear lumen"/>
    <property type="evidence" value="ECO:0007669"/>
    <property type="project" value="UniProtKB-ARBA"/>
</dbReference>
<dbReference type="SUPFAM" id="SSF50249">
    <property type="entry name" value="Nucleic acid-binding proteins"/>
    <property type="match status" value="1"/>
</dbReference>
<dbReference type="Pfam" id="PF08661">
    <property type="entry name" value="Rep_fac-A_3"/>
    <property type="match status" value="1"/>
</dbReference>
<evidence type="ECO:0000256" key="2">
    <source>
        <dbReference type="ARBA" id="ARBA00009761"/>
    </source>
</evidence>
<comment type="subcellular location">
    <subcellularLocation>
        <location evidence="1">Nucleus</location>
    </subcellularLocation>
</comment>
<accession>A0A922M080</accession>